<dbReference type="EMBL" id="JARKIF010000003">
    <property type="protein sequence ID" value="KAJ7644580.1"/>
    <property type="molecule type" value="Genomic_DNA"/>
</dbReference>
<proteinExistence type="predicted"/>
<evidence type="ECO:0000313" key="2">
    <source>
        <dbReference type="EMBL" id="KAJ7644580.1"/>
    </source>
</evidence>
<comment type="caution">
    <text evidence="2">The sequence shown here is derived from an EMBL/GenBank/DDBJ whole genome shotgun (WGS) entry which is preliminary data.</text>
</comment>
<dbReference type="Proteomes" id="UP001221142">
    <property type="component" value="Unassembled WGS sequence"/>
</dbReference>
<sequence>MDPILVTLLAVMTVIGIFATFGGLVLFVDWYRQHRPQLPRYTQSAQHRRVSAAWSLTMYQVDVLIRAPPAAVLSRGYSAYRTSRDEEALERLVRIPSPAHTIHASLARYFLRCVLFHSTCFLLLSSLHHLHALNLALYIPGNSLYNYYQYCICLWH</sequence>
<organism evidence="2 3">
    <name type="scientific">Roridomyces roridus</name>
    <dbReference type="NCBI Taxonomy" id="1738132"/>
    <lineage>
        <taxon>Eukaryota</taxon>
        <taxon>Fungi</taxon>
        <taxon>Dikarya</taxon>
        <taxon>Basidiomycota</taxon>
        <taxon>Agaricomycotina</taxon>
        <taxon>Agaricomycetes</taxon>
        <taxon>Agaricomycetidae</taxon>
        <taxon>Agaricales</taxon>
        <taxon>Marasmiineae</taxon>
        <taxon>Mycenaceae</taxon>
        <taxon>Roridomyces</taxon>
    </lineage>
</organism>
<accession>A0AAD7FV05</accession>
<reference evidence="2" key="1">
    <citation type="submission" date="2023-03" db="EMBL/GenBank/DDBJ databases">
        <title>Massive genome expansion in bonnet fungi (Mycena s.s.) driven by repeated elements and novel gene families across ecological guilds.</title>
        <authorList>
            <consortium name="Lawrence Berkeley National Laboratory"/>
            <person name="Harder C.B."/>
            <person name="Miyauchi S."/>
            <person name="Viragh M."/>
            <person name="Kuo A."/>
            <person name="Thoen E."/>
            <person name="Andreopoulos B."/>
            <person name="Lu D."/>
            <person name="Skrede I."/>
            <person name="Drula E."/>
            <person name="Henrissat B."/>
            <person name="Morin E."/>
            <person name="Kohler A."/>
            <person name="Barry K."/>
            <person name="LaButti K."/>
            <person name="Morin E."/>
            <person name="Salamov A."/>
            <person name="Lipzen A."/>
            <person name="Mereny Z."/>
            <person name="Hegedus B."/>
            <person name="Baldrian P."/>
            <person name="Stursova M."/>
            <person name="Weitz H."/>
            <person name="Taylor A."/>
            <person name="Grigoriev I.V."/>
            <person name="Nagy L.G."/>
            <person name="Martin F."/>
            <person name="Kauserud H."/>
        </authorList>
    </citation>
    <scope>NUCLEOTIDE SEQUENCE</scope>
    <source>
        <strain evidence="2">9284</strain>
    </source>
</reference>
<keyword evidence="1" id="KW-0472">Membrane</keyword>
<keyword evidence="1" id="KW-1133">Transmembrane helix</keyword>
<keyword evidence="1" id="KW-0812">Transmembrane</keyword>
<keyword evidence="3" id="KW-1185">Reference proteome</keyword>
<dbReference type="AlphaFoldDB" id="A0AAD7FV05"/>
<protein>
    <submittedName>
        <fullName evidence="2">Uncharacterized protein</fullName>
    </submittedName>
</protein>
<evidence type="ECO:0000256" key="1">
    <source>
        <dbReference type="SAM" id="Phobius"/>
    </source>
</evidence>
<gene>
    <name evidence="2" type="ORF">FB45DRAFT_297920</name>
</gene>
<feature type="transmembrane region" description="Helical" evidence="1">
    <location>
        <begin position="6"/>
        <end position="31"/>
    </location>
</feature>
<evidence type="ECO:0000313" key="3">
    <source>
        <dbReference type="Proteomes" id="UP001221142"/>
    </source>
</evidence>
<name>A0AAD7FV05_9AGAR</name>